<dbReference type="EMBL" id="CCXY01000203">
    <property type="protein sequence ID" value="CEG12851.1"/>
    <property type="molecule type" value="Genomic_DNA"/>
</dbReference>
<gene>
    <name evidence="1" type="ORF">MSIBF_A2810005</name>
</gene>
<accession>A0A098EBE6</accession>
<proteinExistence type="predicted"/>
<sequence>MRGSWGTVKDQLIKHGAEITVTDDNIWTVKLNKKYKFKAHAIQILNSIRQKVTMNRYIKIILQKGNI</sequence>
<protein>
    <submittedName>
        <fullName evidence="1">Uncharacterized protein</fullName>
    </submittedName>
</protein>
<organism evidence="1">
    <name type="scientific">groundwater metagenome</name>
    <dbReference type="NCBI Taxonomy" id="717931"/>
    <lineage>
        <taxon>unclassified sequences</taxon>
        <taxon>metagenomes</taxon>
        <taxon>ecological metagenomes</taxon>
    </lineage>
</organism>
<reference evidence="1" key="1">
    <citation type="submission" date="2014-09" db="EMBL/GenBank/DDBJ databases">
        <authorList>
            <person name="Probst J Alexander"/>
        </authorList>
    </citation>
    <scope>NUCLEOTIDE SEQUENCE</scope>
</reference>
<name>A0A098EBE6_9ZZZZ</name>
<evidence type="ECO:0000313" key="1">
    <source>
        <dbReference type="EMBL" id="CEG12851.1"/>
    </source>
</evidence>
<dbReference type="AlphaFoldDB" id="A0A098EBE6"/>